<evidence type="ECO:0000313" key="3">
    <source>
        <dbReference type="Proteomes" id="UP000317730"/>
    </source>
</evidence>
<comment type="caution">
    <text evidence="2">The sequence shown here is derived from an EMBL/GenBank/DDBJ whole genome shotgun (WGS) entry which is preliminary data.</text>
</comment>
<sequence length="319" mass="33168">MPQAALPHIRPCAVPTLLLILLGLGGCVSASNAPPRPASPARLDIPAPTTVGLDPATAQLWATDMAKALQGQSVPATARPATAGAWWLRLQTRQVGGQIIPVYTVMSPANAPRASQEGVGIAQPLWQPASGPVSPAVLSGAAQDAAPRIATLLTGIQAAAMEKDPNSLKHRPARVFFSGVTGAPGKGNDALTTAFRAAFPDSHDILTRHRAQADYILNCTVRVSDAAPDTNGQARQHLDILWTLHDTAGQEAGGITQLHDIHAHALDGDWKETAPDTAREAAAAARQIIDRYSGRTNTPLPPLSQTAPQTHATGAAAPT</sequence>
<dbReference type="EMBL" id="BJMV01000005">
    <property type="protein sequence ID" value="GEB85408.1"/>
    <property type="molecule type" value="Genomic_DNA"/>
</dbReference>
<reference evidence="2 3" key="1">
    <citation type="submission" date="2019-06" db="EMBL/GenBank/DDBJ databases">
        <title>Whole genome shotgun sequence of Acetobacter peroxydans NBRC 13755.</title>
        <authorList>
            <person name="Hosoyama A."/>
            <person name="Uohara A."/>
            <person name="Ohji S."/>
            <person name="Ichikawa N."/>
        </authorList>
    </citation>
    <scope>NUCLEOTIDE SEQUENCE [LARGE SCALE GENOMIC DNA]</scope>
    <source>
        <strain evidence="2 3">NBRC 13755</strain>
    </source>
</reference>
<gene>
    <name evidence="2" type="ORF">APE01nite_12050</name>
</gene>
<evidence type="ECO:0008006" key="4">
    <source>
        <dbReference type="Google" id="ProtNLM"/>
    </source>
</evidence>
<dbReference type="AlphaFoldDB" id="A0A4Y3TUN1"/>
<protein>
    <recommendedName>
        <fullName evidence="4">Lipoprotein</fullName>
    </recommendedName>
</protein>
<feature type="region of interest" description="Disordered" evidence="1">
    <location>
        <begin position="292"/>
        <end position="319"/>
    </location>
</feature>
<organism evidence="2 3">
    <name type="scientific">Acetobacter peroxydans</name>
    <dbReference type="NCBI Taxonomy" id="104098"/>
    <lineage>
        <taxon>Bacteria</taxon>
        <taxon>Pseudomonadati</taxon>
        <taxon>Pseudomonadota</taxon>
        <taxon>Alphaproteobacteria</taxon>
        <taxon>Acetobacterales</taxon>
        <taxon>Acetobacteraceae</taxon>
        <taxon>Acetobacter</taxon>
    </lineage>
</organism>
<dbReference type="Proteomes" id="UP000317730">
    <property type="component" value="Unassembled WGS sequence"/>
</dbReference>
<name>A0A4Y3TUN1_9PROT</name>
<accession>A0A4Y3TUN1</accession>
<feature type="compositionally biased region" description="Polar residues" evidence="1">
    <location>
        <begin position="294"/>
        <end position="312"/>
    </location>
</feature>
<evidence type="ECO:0000313" key="2">
    <source>
        <dbReference type="EMBL" id="GEB85408.1"/>
    </source>
</evidence>
<evidence type="ECO:0000256" key="1">
    <source>
        <dbReference type="SAM" id="MobiDB-lite"/>
    </source>
</evidence>
<proteinExistence type="predicted"/>
<dbReference type="RefSeq" id="WP_141375634.1">
    <property type="nucleotide sequence ID" value="NZ_BAPL01000001.1"/>
</dbReference>
<keyword evidence="3" id="KW-1185">Reference proteome</keyword>
<dbReference type="OrthoDB" id="8448536at2"/>